<keyword evidence="7" id="KW-0325">Glycoprotein</keyword>
<evidence type="ECO:0000256" key="8">
    <source>
        <dbReference type="SAM" id="Phobius"/>
    </source>
</evidence>
<dbReference type="SMART" id="SM00303">
    <property type="entry name" value="GPS"/>
    <property type="match status" value="1"/>
</dbReference>
<evidence type="ECO:0000259" key="10">
    <source>
        <dbReference type="PROSITE" id="PS50261"/>
    </source>
</evidence>
<dbReference type="InterPro" id="IPR046338">
    <property type="entry name" value="GAIN_dom_sf"/>
</dbReference>
<dbReference type="Pfam" id="PF00002">
    <property type="entry name" value="7tm_2"/>
    <property type="match status" value="1"/>
</dbReference>
<dbReference type="PROSITE" id="PS50221">
    <property type="entry name" value="GAIN_B"/>
    <property type="match status" value="1"/>
</dbReference>
<dbReference type="InterPro" id="IPR000832">
    <property type="entry name" value="GPCR_2_secretin-like"/>
</dbReference>
<evidence type="ECO:0000259" key="9">
    <source>
        <dbReference type="PROSITE" id="PS50221"/>
    </source>
</evidence>
<evidence type="ECO:0000313" key="11">
    <source>
        <dbReference type="Ensembl" id="ENSSDUP00000011508.1"/>
    </source>
</evidence>
<dbReference type="GeneTree" id="ENSGT00940000154603"/>
<protein>
    <recommendedName>
        <fullName evidence="13">Adhesion G protein-coupled receptor F3b</fullName>
    </recommendedName>
</protein>
<reference evidence="11" key="1">
    <citation type="submission" date="2025-08" db="UniProtKB">
        <authorList>
            <consortium name="Ensembl"/>
        </authorList>
    </citation>
    <scope>IDENTIFICATION</scope>
</reference>
<dbReference type="GO" id="GO:0007189">
    <property type="term" value="P:adenylate cyclase-activating G protein-coupled receptor signaling pathway"/>
    <property type="evidence" value="ECO:0007669"/>
    <property type="project" value="TreeGrafter"/>
</dbReference>
<accession>A0A3B4TZW3</accession>
<sequence>ILMFFNLKLVSILSICFVYNYNYLHCFLLHRPMICYIFLQEGEKFCSEEEVNGQIWPKAPSGDTVINRTCPEGRVGCVVKSSDGNRTRCECNHLTSFSVLMAKSDISTEILDMITYVGLGVSVCSLLIFLIIESLVWSAVVKTNLSHFRHTAIVNIAVFLLLADCCFLASSFPETISESTCLVLTICKHLFFLAMFSWMLCMSVMLVHQLIFVFSPLRKRVFMFLSSIVGYLCPILIVGCSYLYSKYTDKPYHNKDTCWLIFERVLEGSVHAFLLPVGTVILTNVFSMVVVIVTLMKSSVPDGKSDEKETIKSIIKVVVFLTPVFGVTWVIGFFLLILDGDDPMFHVANYSFTILNSFQLSSNTAPEVAVGLQEIHSARYQFVFVQYEKTAPERCCYFMSYTCA</sequence>
<evidence type="ECO:0000256" key="5">
    <source>
        <dbReference type="ARBA" id="ARBA00023136"/>
    </source>
</evidence>
<comment type="similarity">
    <text evidence="2">Belongs to the G-protein coupled receptor 2 family. Adhesion G-protein coupled receptor (ADGR) subfamily.</text>
</comment>
<evidence type="ECO:0000256" key="7">
    <source>
        <dbReference type="ARBA" id="ARBA00023180"/>
    </source>
</evidence>
<feature type="domain" description="G-protein coupled receptors family 2 profile 2" evidence="10">
    <location>
        <begin position="111"/>
        <end position="359"/>
    </location>
</feature>
<dbReference type="Gene3D" id="1.20.1070.10">
    <property type="entry name" value="Rhodopsin 7-helix transmembrane proteins"/>
    <property type="match status" value="1"/>
</dbReference>
<keyword evidence="3 8" id="KW-0812">Transmembrane</keyword>
<dbReference type="InterPro" id="IPR017981">
    <property type="entry name" value="GPCR_2-like_7TM"/>
</dbReference>
<evidence type="ECO:0000256" key="3">
    <source>
        <dbReference type="ARBA" id="ARBA00022692"/>
    </source>
</evidence>
<organism evidence="11 12">
    <name type="scientific">Seriola dumerili</name>
    <name type="common">Greater amberjack</name>
    <name type="synonym">Caranx dumerili</name>
    <dbReference type="NCBI Taxonomy" id="41447"/>
    <lineage>
        <taxon>Eukaryota</taxon>
        <taxon>Metazoa</taxon>
        <taxon>Chordata</taxon>
        <taxon>Craniata</taxon>
        <taxon>Vertebrata</taxon>
        <taxon>Euteleostomi</taxon>
        <taxon>Actinopterygii</taxon>
        <taxon>Neopterygii</taxon>
        <taxon>Teleostei</taxon>
        <taxon>Neoteleostei</taxon>
        <taxon>Acanthomorphata</taxon>
        <taxon>Carangaria</taxon>
        <taxon>Carangiformes</taxon>
        <taxon>Carangidae</taxon>
        <taxon>Seriola</taxon>
    </lineage>
</organism>
<proteinExistence type="inferred from homology"/>
<evidence type="ECO:0000256" key="4">
    <source>
        <dbReference type="ARBA" id="ARBA00022989"/>
    </source>
</evidence>
<dbReference type="Ensembl" id="ENSSDUT00000011723.1">
    <property type="protein sequence ID" value="ENSSDUP00000011508.1"/>
    <property type="gene ID" value="ENSSDUG00000008373.1"/>
</dbReference>
<dbReference type="FunFam" id="1.20.1070.10:FF:000058">
    <property type="entry name" value="Adhesion G protein-coupled receptor F5"/>
    <property type="match status" value="1"/>
</dbReference>
<feature type="transmembrane region" description="Helical" evidence="8">
    <location>
        <begin position="221"/>
        <end position="244"/>
    </location>
</feature>
<dbReference type="GO" id="GO:0004930">
    <property type="term" value="F:G protein-coupled receptor activity"/>
    <property type="evidence" value="ECO:0007669"/>
    <property type="project" value="InterPro"/>
</dbReference>
<dbReference type="Gene3D" id="2.60.220.50">
    <property type="match status" value="1"/>
</dbReference>
<reference evidence="11" key="2">
    <citation type="submission" date="2025-09" db="UniProtKB">
        <authorList>
            <consortium name="Ensembl"/>
        </authorList>
    </citation>
    <scope>IDENTIFICATION</scope>
</reference>
<evidence type="ECO:0000313" key="12">
    <source>
        <dbReference type="Proteomes" id="UP000261420"/>
    </source>
</evidence>
<evidence type="ECO:0008006" key="13">
    <source>
        <dbReference type="Google" id="ProtNLM"/>
    </source>
</evidence>
<dbReference type="PANTHER" id="PTHR45813:SF2">
    <property type="entry name" value="ADHESION G-PROTEIN COUPLED RECEPTOR F3"/>
    <property type="match status" value="1"/>
</dbReference>
<keyword evidence="6" id="KW-1015">Disulfide bond</keyword>
<evidence type="ECO:0000256" key="2">
    <source>
        <dbReference type="ARBA" id="ARBA00007343"/>
    </source>
</evidence>
<feature type="transmembrane region" description="Helical" evidence="8">
    <location>
        <begin position="7"/>
        <end position="24"/>
    </location>
</feature>
<dbReference type="InterPro" id="IPR057244">
    <property type="entry name" value="GAIN_B"/>
</dbReference>
<dbReference type="Pfam" id="PF01825">
    <property type="entry name" value="GPS"/>
    <property type="match status" value="1"/>
</dbReference>
<dbReference type="Proteomes" id="UP000261420">
    <property type="component" value="Unplaced"/>
</dbReference>
<dbReference type="GO" id="GO:0016020">
    <property type="term" value="C:membrane"/>
    <property type="evidence" value="ECO:0007669"/>
    <property type="project" value="UniProtKB-SubCell"/>
</dbReference>
<feature type="transmembrane region" description="Helical" evidence="8">
    <location>
        <begin position="152"/>
        <end position="170"/>
    </location>
</feature>
<dbReference type="InterPro" id="IPR000203">
    <property type="entry name" value="GPS"/>
</dbReference>
<keyword evidence="4 8" id="KW-1133">Transmembrane helix</keyword>
<dbReference type="PROSITE" id="PS50261">
    <property type="entry name" value="G_PROTEIN_RECEP_F2_4"/>
    <property type="match status" value="1"/>
</dbReference>
<evidence type="ECO:0000256" key="1">
    <source>
        <dbReference type="ARBA" id="ARBA00004141"/>
    </source>
</evidence>
<evidence type="ECO:0000256" key="6">
    <source>
        <dbReference type="ARBA" id="ARBA00023157"/>
    </source>
</evidence>
<dbReference type="AlphaFoldDB" id="A0A3B4TZW3"/>
<feature type="transmembrane region" description="Helical" evidence="8">
    <location>
        <begin position="190"/>
        <end position="214"/>
    </location>
</feature>
<dbReference type="PRINTS" id="PR00249">
    <property type="entry name" value="GPCRSECRETIN"/>
</dbReference>
<feature type="transmembrane region" description="Helical" evidence="8">
    <location>
        <begin position="113"/>
        <end position="140"/>
    </location>
</feature>
<feature type="domain" description="GAIN-B" evidence="9">
    <location>
        <begin position="1"/>
        <end position="107"/>
    </location>
</feature>
<name>A0A3B4TZW3_SERDU</name>
<dbReference type="InterPro" id="IPR051587">
    <property type="entry name" value="Adhesion_GPCR"/>
</dbReference>
<dbReference type="PANTHER" id="PTHR45813">
    <property type="entry name" value="IG-LIKE DOMAIN-CONTAINING PROTEIN"/>
    <property type="match status" value="1"/>
</dbReference>
<keyword evidence="12" id="KW-1185">Reference proteome</keyword>
<dbReference type="OMA" id="CWLVYEK"/>
<feature type="transmembrane region" description="Helical" evidence="8">
    <location>
        <begin position="317"/>
        <end position="338"/>
    </location>
</feature>
<comment type="subcellular location">
    <subcellularLocation>
        <location evidence="1">Membrane</location>
        <topology evidence="1">Multi-pass membrane protein</topology>
    </subcellularLocation>
</comment>
<dbReference type="GO" id="GO:0007166">
    <property type="term" value="P:cell surface receptor signaling pathway"/>
    <property type="evidence" value="ECO:0007669"/>
    <property type="project" value="InterPro"/>
</dbReference>
<keyword evidence="5 8" id="KW-0472">Membrane</keyword>
<feature type="transmembrane region" description="Helical" evidence="8">
    <location>
        <begin position="273"/>
        <end position="296"/>
    </location>
</feature>